<dbReference type="PANTHER" id="PTHR30441">
    <property type="entry name" value="DUF748 DOMAIN-CONTAINING PROTEIN"/>
    <property type="match status" value="1"/>
</dbReference>
<feature type="domain" description="Translocation and assembly module TamB C-terminal" evidence="7">
    <location>
        <begin position="1130"/>
        <end position="1562"/>
    </location>
</feature>
<dbReference type="EMBL" id="SODV01000001">
    <property type="protein sequence ID" value="TDX01359.1"/>
    <property type="molecule type" value="Genomic_DNA"/>
</dbReference>
<feature type="transmembrane region" description="Helical" evidence="6">
    <location>
        <begin position="12"/>
        <end position="32"/>
    </location>
</feature>
<comment type="subcellular location">
    <subcellularLocation>
        <location evidence="1">Membrane</location>
        <topology evidence="1">Single-pass membrane protein</topology>
    </subcellularLocation>
</comment>
<dbReference type="Pfam" id="PF04357">
    <property type="entry name" value="TamB"/>
    <property type="match status" value="1"/>
</dbReference>
<dbReference type="PANTHER" id="PTHR30441:SF4">
    <property type="entry name" value="PROTEIN ASMA"/>
    <property type="match status" value="1"/>
</dbReference>
<evidence type="ECO:0000256" key="6">
    <source>
        <dbReference type="SAM" id="Phobius"/>
    </source>
</evidence>
<evidence type="ECO:0000256" key="4">
    <source>
        <dbReference type="ARBA" id="ARBA00023136"/>
    </source>
</evidence>
<feature type="compositionally biased region" description="Gly residues" evidence="5">
    <location>
        <begin position="261"/>
        <end position="279"/>
    </location>
</feature>
<evidence type="ECO:0000313" key="8">
    <source>
        <dbReference type="EMBL" id="TDX01359.1"/>
    </source>
</evidence>
<evidence type="ECO:0000256" key="2">
    <source>
        <dbReference type="ARBA" id="ARBA00022692"/>
    </source>
</evidence>
<dbReference type="InterPro" id="IPR007452">
    <property type="entry name" value="TamB_C"/>
</dbReference>
<dbReference type="GO" id="GO:0009306">
    <property type="term" value="P:protein secretion"/>
    <property type="evidence" value="ECO:0007669"/>
    <property type="project" value="InterPro"/>
</dbReference>
<organism evidence="8 9">
    <name type="scientific">Dinghuibacter silviterrae</name>
    <dbReference type="NCBI Taxonomy" id="1539049"/>
    <lineage>
        <taxon>Bacteria</taxon>
        <taxon>Pseudomonadati</taxon>
        <taxon>Bacteroidota</taxon>
        <taxon>Chitinophagia</taxon>
        <taxon>Chitinophagales</taxon>
        <taxon>Chitinophagaceae</taxon>
        <taxon>Dinghuibacter</taxon>
    </lineage>
</organism>
<gene>
    <name evidence="8" type="ORF">EDB95_2393</name>
</gene>
<name>A0A4R8DTC1_9BACT</name>
<sequence length="1586" mass="172729">MTFKHLVKRTLRVMLWILSGVLTLLVVLFFLVQVPAVQQWLAKKAVAYLHRKLGTEVRLDRLRIIFPKQIVLEGLYLGDARGDTLLSAGRIQVDLSMLGLLRHRIDVSYLALDSIRAKVYRLKGDTAFNYDFILKAFASTPGTTRTSSGKGFTYTLGTLRLRHIDATYNDALGGLATHLALGNLALAAGRIDPDQMVYEVKYLRIDSTGFAYDDAQPRAQKGVDYHHLGVAGLALQTGAAGYGAGATGDGAGTTGDDAGTTGDGAGTTGDGAGAAGRGAGAARDTTGIYADIRRLAFNEQSGLTLKNLSARITYTTKETHIKDLVLQTDRSVLRNETDARYPSIDTLARHPELLYVDTRMDRSTISARDLLLFAPALEGGAPAGAAPAGTIPAGTAPAKTTPAGTAPARTAPAGQPSALAGLLKGSIYLDGQIRGSLDNLVTPGLEVRGLRKTTVRLRGTVSGLPDAARAIYDVQVLRLVTDSTDVYTLVPRGALHARLPRDVSATGRFKGTIRVFQGLVDASTSNGGVRVEGTMNLNNHAYQAKVATRALDVGYFLGQEKNVGRLTLTADARGRGFSYPSFQTDAHLRLTEGMIRGYTYTNLGLDIRYDNGKGVLYSDIDDPAVKYALDAMVDGPALHLNVRLDTIDATALHLITDTLRASGHLRADFASIKPDSLEGALNLLQANVYDGSRYLHADSIALVAHHPLDRHPMDSPPLDSQYLHLYSDAAVLDLDGRYRLTQLPAALEQTLRPYYALPGIRDTTFSPQSWNLDVLVTPTPLLLTFVPDLAGSDTIGLHTTFDSQRHDLRLSLATPAFRYGSDTVRHLKIDAVTRPEHLDYEVNAEQAMVGGQSLKLPVIRGRVEHDALYTTALFHDEEGKDWYRLAARMEKAGSVYSLSLNPDSLLLNHEVWSVSPNNLIRYDSTGLNIHDVALSYKDQSLTANSQGPDIHLRFDRFRLSTLTQFTGGDTALVSGILDGAADVNKRGVFTSDLTVKDLAVKSDTLGNLGVNVNNEVAATYAADVTLLGRATDLALKGTYDTAGKMDLALSLNAFDLAALEPFVAGQLDDIRGQLKGRMHITGTPSRFVPDGHLHFDSAVITPHLSGEPLRLSQDNIEFDDTGFNFSKFSLTDSSGNKATLDGNVYTTDYRAMRFDLTCHAGNFRLLNAAPATDRMFYGKLNLDAVVNLKGDLQTPKMDGDIHINRRTDFTYILPENDPEVVSREGVVRFVSHNDTLVKKEELATLQGLNMSANIATDSMAHFTMIIDQRNGDALKIRGRAHLNFGLDESGKTSLTGVYEVDAGQYNLTLQLLKRTFLLQRGSTITWTGDPMSALIHLVATYSLRTSPIDLVQNEISGRSATDITKFKQRLPFTVSLQMTGELLKPVITFDVTLPSNLSLQWPDVETKLSQVRGDPSELNKQVFALLLLGRFVGDNPLESGAGNTTATQMAFQSASQLLSSQLNQLAASLVKGVDLNFDLNNTQDYSTGQEQNQTDLAVTLSKSLFNDRVKVNVGSDFELQGAYPNQNASNIAGDVSVDYQLTRDGRYRVRAYRKNQYQVVVEGQVVETGVSFILTLDYNKFREIYK</sequence>
<dbReference type="InterPro" id="IPR052894">
    <property type="entry name" value="AsmA-related"/>
</dbReference>
<feature type="region of interest" description="Disordered" evidence="5">
    <location>
        <begin position="388"/>
        <end position="412"/>
    </location>
</feature>
<protein>
    <submittedName>
        <fullName evidence="8">Uncharacterized protein DUF490</fullName>
    </submittedName>
</protein>
<accession>A0A4R8DTC1</accession>
<evidence type="ECO:0000256" key="3">
    <source>
        <dbReference type="ARBA" id="ARBA00022989"/>
    </source>
</evidence>
<reference evidence="8 9" key="1">
    <citation type="submission" date="2019-03" db="EMBL/GenBank/DDBJ databases">
        <title>Genomic Encyclopedia of Type Strains, Phase IV (KMG-IV): sequencing the most valuable type-strain genomes for metagenomic binning, comparative biology and taxonomic classification.</title>
        <authorList>
            <person name="Goeker M."/>
        </authorList>
    </citation>
    <scope>NUCLEOTIDE SEQUENCE [LARGE SCALE GENOMIC DNA]</scope>
    <source>
        <strain evidence="8 9">DSM 100059</strain>
    </source>
</reference>
<comment type="caution">
    <text evidence="8">The sequence shown here is derived from an EMBL/GenBank/DDBJ whole genome shotgun (WGS) entry which is preliminary data.</text>
</comment>
<dbReference type="GO" id="GO:0090313">
    <property type="term" value="P:regulation of protein targeting to membrane"/>
    <property type="evidence" value="ECO:0007669"/>
    <property type="project" value="TreeGrafter"/>
</dbReference>
<evidence type="ECO:0000259" key="7">
    <source>
        <dbReference type="Pfam" id="PF04357"/>
    </source>
</evidence>
<proteinExistence type="predicted"/>
<evidence type="ECO:0000256" key="5">
    <source>
        <dbReference type="SAM" id="MobiDB-lite"/>
    </source>
</evidence>
<evidence type="ECO:0000313" key="9">
    <source>
        <dbReference type="Proteomes" id="UP000294498"/>
    </source>
</evidence>
<feature type="region of interest" description="Disordered" evidence="5">
    <location>
        <begin position="253"/>
        <end position="280"/>
    </location>
</feature>
<keyword evidence="3 6" id="KW-1133">Transmembrane helix</keyword>
<keyword evidence="4 6" id="KW-0472">Membrane</keyword>
<evidence type="ECO:0000256" key="1">
    <source>
        <dbReference type="ARBA" id="ARBA00004167"/>
    </source>
</evidence>
<keyword evidence="2 6" id="KW-0812">Transmembrane</keyword>
<dbReference type="Proteomes" id="UP000294498">
    <property type="component" value="Unassembled WGS sequence"/>
</dbReference>
<dbReference type="GO" id="GO:0005886">
    <property type="term" value="C:plasma membrane"/>
    <property type="evidence" value="ECO:0007669"/>
    <property type="project" value="InterPro"/>
</dbReference>
<keyword evidence="9" id="KW-1185">Reference proteome</keyword>